<dbReference type="OrthoDB" id="420076at2759"/>
<dbReference type="EMBL" id="KV427629">
    <property type="protein sequence ID" value="KZT05666.1"/>
    <property type="molecule type" value="Genomic_DNA"/>
</dbReference>
<dbReference type="InterPro" id="IPR015655">
    <property type="entry name" value="PP2C"/>
</dbReference>
<dbReference type="Pfam" id="PF00481">
    <property type="entry name" value="PP2C"/>
    <property type="match status" value="1"/>
</dbReference>
<dbReference type="SMART" id="SM00332">
    <property type="entry name" value="PP2Cc"/>
    <property type="match status" value="1"/>
</dbReference>
<evidence type="ECO:0000313" key="3">
    <source>
        <dbReference type="EMBL" id="KZT05666.1"/>
    </source>
</evidence>
<dbReference type="GeneID" id="63818666"/>
<dbReference type="RefSeq" id="XP_040763406.1">
    <property type="nucleotide sequence ID" value="XM_040901634.1"/>
</dbReference>
<gene>
    <name evidence="3" type="ORF">LAESUDRAFT_224468</name>
</gene>
<feature type="domain" description="PPM-type phosphatase" evidence="2">
    <location>
        <begin position="104"/>
        <end position="517"/>
    </location>
</feature>
<dbReference type="AlphaFoldDB" id="A0A165DUP8"/>
<organism evidence="3 4">
    <name type="scientific">Laetiporus sulphureus 93-53</name>
    <dbReference type="NCBI Taxonomy" id="1314785"/>
    <lineage>
        <taxon>Eukaryota</taxon>
        <taxon>Fungi</taxon>
        <taxon>Dikarya</taxon>
        <taxon>Basidiomycota</taxon>
        <taxon>Agaricomycotina</taxon>
        <taxon>Agaricomycetes</taxon>
        <taxon>Polyporales</taxon>
        <taxon>Laetiporus</taxon>
    </lineage>
</organism>
<dbReference type="PANTHER" id="PTHR13832">
    <property type="entry name" value="PROTEIN PHOSPHATASE 2C"/>
    <property type="match status" value="1"/>
</dbReference>
<proteinExistence type="predicted"/>
<sequence length="538" mass="58249">MLRRAWKPVLGTALLVGAPSYLYYRHYYHKPATETFDLAMRVRGPDGRPTSVTRRLPLLSKAQADARLVEHATLKTVTRPGGVVWKQATAILASNDPIEDANASAFIHRDVADKAYPGDLLFFAVMDGHGGPETSRLLSQVLIPAVALELHQLTSPDSTSQKAGALQTLKALLYPTSSSISAQIPLDSDPELVKRAIQDAFVNLDTELVTAPLRILSQYVDKKSLKKGAIPDLSSHPMAIASMQPAISGSCAIMALFDTAHENLYVACTGDSRAVAGIYEESPDGQGRWRVEALSEDQTGRNPSELKRLQSEHPADEANAVVTRGRILGGLEPSRAFGDARYKWPREVQTLLQKTFLEGNDQSMRPTPALLKTPPYVTARPEVTHRKLSLPTTDSPHPASALRFVVLATDGLWDELSSEEVVALVGGYLQGLKGTVPKARLSDLVKTSTGAPTVNGKAARTKVSEGSWAFVDDNVGTHLIRNALGGGDDDKMRKLLSIPPPASRSYRDDITVTVVWWEDGAEASSSSTAAEEKVRAKL</sequence>
<evidence type="ECO:0000256" key="1">
    <source>
        <dbReference type="SAM" id="MobiDB-lite"/>
    </source>
</evidence>
<name>A0A165DUP8_9APHY</name>
<dbReference type="STRING" id="1314785.A0A165DUP8"/>
<dbReference type="CDD" id="cd00143">
    <property type="entry name" value="PP2Cc"/>
    <property type="match status" value="1"/>
</dbReference>
<dbReference type="InterPro" id="IPR001932">
    <property type="entry name" value="PPM-type_phosphatase-like_dom"/>
</dbReference>
<dbReference type="Proteomes" id="UP000076871">
    <property type="component" value="Unassembled WGS sequence"/>
</dbReference>
<evidence type="ECO:0000259" key="2">
    <source>
        <dbReference type="PROSITE" id="PS51746"/>
    </source>
</evidence>
<feature type="compositionally biased region" description="Basic and acidic residues" evidence="1">
    <location>
        <begin position="304"/>
        <end position="314"/>
    </location>
</feature>
<keyword evidence="4" id="KW-1185">Reference proteome</keyword>
<accession>A0A165DUP8</accession>
<dbReference type="InterPro" id="IPR036457">
    <property type="entry name" value="PPM-type-like_dom_sf"/>
</dbReference>
<dbReference type="PROSITE" id="PS51746">
    <property type="entry name" value="PPM_2"/>
    <property type="match status" value="1"/>
</dbReference>
<dbReference type="GO" id="GO:0004741">
    <property type="term" value="F:[pyruvate dehydrogenase (acetyl-transferring)]-phosphatase activity"/>
    <property type="evidence" value="ECO:0007669"/>
    <property type="project" value="TreeGrafter"/>
</dbReference>
<reference evidence="3 4" key="1">
    <citation type="journal article" date="2016" name="Mol. Biol. Evol.">
        <title>Comparative Genomics of Early-Diverging Mushroom-Forming Fungi Provides Insights into the Origins of Lignocellulose Decay Capabilities.</title>
        <authorList>
            <person name="Nagy L.G."/>
            <person name="Riley R."/>
            <person name="Tritt A."/>
            <person name="Adam C."/>
            <person name="Daum C."/>
            <person name="Floudas D."/>
            <person name="Sun H."/>
            <person name="Yadav J.S."/>
            <person name="Pangilinan J."/>
            <person name="Larsson K.H."/>
            <person name="Matsuura K."/>
            <person name="Barry K."/>
            <person name="Labutti K."/>
            <person name="Kuo R."/>
            <person name="Ohm R.A."/>
            <person name="Bhattacharya S.S."/>
            <person name="Shirouzu T."/>
            <person name="Yoshinaga Y."/>
            <person name="Martin F.M."/>
            <person name="Grigoriev I.V."/>
            <person name="Hibbett D.S."/>
        </authorList>
    </citation>
    <scope>NUCLEOTIDE SEQUENCE [LARGE SCALE GENOMIC DNA]</scope>
    <source>
        <strain evidence="3 4">93-53</strain>
    </source>
</reference>
<dbReference type="GO" id="GO:0005739">
    <property type="term" value="C:mitochondrion"/>
    <property type="evidence" value="ECO:0007669"/>
    <property type="project" value="TreeGrafter"/>
</dbReference>
<evidence type="ECO:0000313" key="4">
    <source>
        <dbReference type="Proteomes" id="UP000076871"/>
    </source>
</evidence>
<dbReference type="Gene3D" id="3.60.40.10">
    <property type="entry name" value="PPM-type phosphatase domain"/>
    <property type="match status" value="1"/>
</dbReference>
<dbReference type="InParanoid" id="A0A165DUP8"/>
<dbReference type="PANTHER" id="PTHR13832:SF792">
    <property type="entry name" value="GM14286P"/>
    <property type="match status" value="1"/>
</dbReference>
<feature type="region of interest" description="Disordered" evidence="1">
    <location>
        <begin position="295"/>
        <end position="314"/>
    </location>
</feature>
<dbReference type="SUPFAM" id="SSF81606">
    <property type="entry name" value="PP2C-like"/>
    <property type="match status" value="1"/>
</dbReference>
<protein>
    <submittedName>
        <fullName evidence="3">Protein serine/threonine phosphatase 2C</fullName>
    </submittedName>
</protein>